<keyword evidence="3" id="KW-0238">DNA-binding</keyword>
<evidence type="ECO:0000256" key="5">
    <source>
        <dbReference type="ARBA" id="ARBA00023163"/>
    </source>
</evidence>
<dbReference type="SUPFAM" id="SSF54171">
    <property type="entry name" value="DNA-binding domain"/>
    <property type="match status" value="1"/>
</dbReference>
<dbReference type="InterPro" id="IPR045277">
    <property type="entry name" value="DRE1A-I"/>
</dbReference>
<dbReference type="GO" id="GO:0005634">
    <property type="term" value="C:nucleus"/>
    <property type="evidence" value="ECO:0007669"/>
    <property type="project" value="UniProtKB-SubCell"/>
</dbReference>
<evidence type="ECO:0000256" key="6">
    <source>
        <dbReference type="ARBA" id="ARBA00023242"/>
    </source>
</evidence>
<dbReference type="Gene3D" id="3.30.730.10">
    <property type="entry name" value="AP2/ERF domain"/>
    <property type="match status" value="1"/>
</dbReference>
<gene>
    <name evidence="10" type="ORF">E3N88_30509</name>
</gene>
<dbReference type="EMBL" id="SZYD01000015">
    <property type="protein sequence ID" value="KAD3641285.1"/>
    <property type="molecule type" value="Genomic_DNA"/>
</dbReference>
<dbReference type="PANTHER" id="PTHR31839:SF85">
    <property type="entry name" value="AP2_ERF DOMAIN-CONTAINING PROTEIN"/>
    <property type="match status" value="1"/>
</dbReference>
<keyword evidence="11" id="KW-1185">Reference proteome</keyword>
<reference evidence="10 11" key="1">
    <citation type="submission" date="2019-05" db="EMBL/GenBank/DDBJ databases">
        <title>Mikania micrantha, genome provides insights into the molecular mechanism of rapid growth.</title>
        <authorList>
            <person name="Liu B."/>
        </authorList>
    </citation>
    <scope>NUCLEOTIDE SEQUENCE [LARGE SCALE GENOMIC DNA]</scope>
    <source>
        <strain evidence="10">NLD-2019</strain>
        <tissue evidence="10">Leaf</tissue>
    </source>
</reference>
<evidence type="ECO:0000256" key="1">
    <source>
        <dbReference type="ARBA" id="ARBA00004123"/>
    </source>
</evidence>
<comment type="caution">
    <text evidence="10">The sequence shown here is derived from an EMBL/GenBank/DDBJ whole genome shotgun (WGS) entry which is preliminary data.</text>
</comment>
<comment type="subcellular location">
    <subcellularLocation>
        <location evidence="1">Nucleus</location>
    </subcellularLocation>
</comment>
<proteinExistence type="inferred from homology"/>
<evidence type="ECO:0000256" key="3">
    <source>
        <dbReference type="ARBA" id="ARBA00023125"/>
    </source>
</evidence>
<dbReference type="GO" id="GO:0003677">
    <property type="term" value="F:DNA binding"/>
    <property type="evidence" value="ECO:0007669"/>
    <property type="project" value="UniProtKB-KW"/>
</dbReference>
<evidence type="ECO:0000313" key="10">
    <source>
        <dbReference type="EMBL" id="KAD3641285.1"/>
    </source>
</evidence>
<accession>A0A5N6MLU9</accession>
<dbReference type="PROSITE" id="PS51032">
    <property type="entry name" value="AP2_ERF"/>
    <property type="match status" value="1"/>
</dbReference>
<name>A0A5N6MLU9_9ASTR</name>
<dbReference type="GO" id="GO:0003700">
    <property type="term" value="F:DNA-binding transcription factor activity"/>
    <property type="evidence" value="ECO:0007669"/>
    <property type="project" value="InterPro"/>
</dbReference>
<dbReference type="SMART" id="SM00380">
    <property type="entry name" value="AP2"/>
    <property type="match status" value="1"/>
</dbReference>
<feature type="region of interest" description="Disordered" evidence="8">
    <location>
        <begin position="1"/>
        <end position="60"/>
    </location>
</feature>
<dbReference type="CDD" id="cd00018">
    <property type="entry name" value="AP2"/>
    <property type="match status" value="1"/>
</dbReference>
<comment type="similarity">
    <text evidence="7">Belongs to the AP2/ERF transcription factor family. ERF subfamily.</text>
</comment>
<feature type="compositionally biased region" description="Pro residues" evidence="8">
    <location>
        <begin position="1"/>
        <end position="15"/>
    </location>
</feature>
<dbReference type="OrthoDB" id="1932364at2759"/>
<evidence type="ECO:0000256" key="8">
    <source>
        <dbReference type="SAM" id="MobiDB-lite"/>
    </source>
</evidence>
<keyword evidence="4" id="KW-0010">Activator</keyword>
<protein>
    <recommendedName>
        <fullName evidence="9">AP2/ERF domain-containing protein</fullName>
    </recommendedName>
</protein>
<keyword evidence="2" id="KW-0805">Transcription regulation</keyword>
<feature type="domain" description="AP2/ERF" evidence="9">
    <location>
        <begin position="55"/>
        <end position="111"/>
    </location>
</feature>
<dbReference type="InterPro" id="IPR036955">
    <property type="entry name" value="AP2/ERF_dom_sf"/>
</dbReference>
<feature type="compositionally biased region" description="Low complexity" evidence="8">
    <location>
        <begin position="26"/>
        <end position="46"/>
    </location>
</feature>
<dbReference type="InterPro" id="IPR001471">
    <property type="entry name" value="AP2/ERF_dom"/>
</dbReference>
<organism evidence="10 11">
    <name type="scientific">Mikania micrantha</name>
    <name type="common">bitter vine</name>
    <dbReference type="NCBI Taxonomy" id="192012"/>
    <lineage>
        <taxon>Eukaryota</taxon>
        <taxon>Viridiplantae</taxon>
        <taxon>Streptophyta</taxon>
        <taxon>Embryophyta</taxon>
        <taxon>Tracheophyta</taxon>
        <taxon>Spermatophyta</taxon>
        <taxon>Magnoliopsida</taxon>
        <taxon>eudicotyledons</taxon>
        <taxon>Gunneridae</taxon>
        <taxon>Pentapetalae</taxon>
        <taxon>asterids</taxon>
        <taxon>campanulids</taxon>
        <taxon>Asterales</taxon>
        <taxon>Asteraceae</taxon>
        <taxon>Asteroideae</taxon>
        <taxon>Heliantheae alliance</taxon>
        <taxon>Eupatorieae</taxon>
        <taxon>Mikania</taxon>
    </lineage>
</organism>
<dbReference type="PANTHER" id="PTHR31839">
    <property type="entry name" value="DEHYDRATION-RESPONSIVE ELEMENT-BINDING PROTEIN 1D"/>
    <property type="match status" value="1"/>
</dbReference>
<dbReference type="AlphaFoldDB" id="A0A5N6MLU9"/>
<dbReference type="PRINTS" id="PR00367">
    <property type="entry name" value="ETHRSPELEMNT"/>
</dbReference>
<feature type="region of interest" description="Disordered" evidence="8">
    <location>
        <begin position="187"/>
        <end position="210"/>
    </location>
</feature>
<evidence type="ECO:0000259" key="9">
    <source>
        <dbReference type="PROSITE" id="PS51032"/>
    </source>
</evidence>
<evidence type="ECO:0000256" key="4">
    <source>
        <dbReference type="ARBA" id="ARBA00023159"/>
    </source>
</evidence>
<dbReference type="Proteomes" id="UP000326396">
    <property type="component" value="Linkage Group LG5"/>
</dbReference>
<keyword evidence="6" id="KW-0539">Nucleus</keyword>
<sequence length="210" mass="22528">MADPPPPPPPPPIQPQDPTFKIQLPSKSNVMSTSSSSSGLVSNRRSPGATGKHPTYRGIRSRSGKWVSEIREPRKSKRIWLGTYPRPEMAAAAYDVAALSLKGGDAVLNFPDFARLYTVPAVPEPALIRSAAGAAAALMKKSSTSDLVLSTDQMPTAAGNDEFMDVEAIFDMPNLLVDMAEGMLMSPPPQPVTDHFSPGDSSDCDNLWSY</sequence>
<keyword evidence="5" id="KW-0804">Transcription</keyword>
<evidence type="ECO:0000256" key="7">
    <source>
        <dbReference type="ARBA" id="ARBA00024343"/>
    </source>
</evidence>
<evidence type="ECO:0000256" key="2">
    <source>
        <dbReference type="ARBA" id="ARBA00023015"/>
    </source>
</evidence>
<dbReference type="Pfam" id="PF00847">
    <property type="entry name" value="AP2"/>
    <property type="match status" value="1"/>
</dbReference>
<dbReference type="InterPro" id="IPR016177">
    <property type="entry name" value="DNA-bd_dom_sf"/>
</dbReference>
<evidence type="ECO:0000313" key="11">
    <source>
        <dbReference type="Proteomes" id="UP000326396"/>
    </source>
</evidence>